<dbReference type="PANTHER" id="PTHR33048:SF160">
    <property type="entry name" value="SAT4 FAMILY MEMBRANE PROTEIN"/>
    <property type="match status" value="1"/>
</dbReference>
<evidence type="ECO:0000256" key="6">
    <source>
        <dbReference type="ARBA" id="ARBA00022622"/>
    </source>
</evidence>
<proteinExistence type="inferred from homology"/>
<dbReference type="VEuPathDB" id="FungiDB:AJ78_03351"/>
<evidence type="ECO:0000256" key="14">
    <source>
        <dbReference type="PROSITE-ProRule" id="PRU01356"/>
    </source>
</evidence>
<accession>A0A1J9PJ36</accession>
<feature type="domain" description="CFEM" evidence="17">
    <location>
        <begin position="67"/>
        <end position="180"/>
    </location>
</feature>
<evidence type="ECO:0000256" key="16">
    <source>
        <dbReference type="SAM" id="Phobius"/>
    </source>
</evidence>
<dbReference type="STRING" id="1447872.A0A1J9PJ36"/>
<evidence type="ECO:0000256" key="9">
    <source>
        <dbReference type="ARBA" id="ARBA00022989"/>
    </source>
</evidence>
<dbReference type="PANTHER" id="PTHR33048">
    <property type="entry name" value="PTH11-LIKE INTEGRAL MEMBRANE PROTEIN (AFU_ORTHOLOGUE AFUA_5G11245)"/>
    <property type="match status" value="1"/>
</dbReference>
<dbReference type="AlphaFoldDB" id="A0A1J9PJ36"/>
<evidence type="ECO:0000256" key="4">
    <source>
        <dbReference type="ARBA" id="ARBA00010031"/>
    </source>
</evidence>
<gene>
    <name evidence="18" type="ORF">AJ78_03351</name>
</gene>
<evidence type="ECO:0000256" key="1">
    <source>
        <dbReference type="ARBA" id="ARBA00004141"/>
    </source>
</evidence>
<keyword evidence="5" id="KW-0964">Secreted</keyword>
<reference evidence="18 19" key="1">
    <citation type="submission" date="2015-07" db="EMBL/GenBank/DDBJ databases">
        <title>Emmonsia species relationships and genome sequence.</title>
        <authorList>
            <consortium name="The Broad Institute Genomics Platform"/>
            <person name="Cuomo C.A."/>
            <person name="Munoz J.F."/>
            <person name="Imamovic A."/>
            <person name="Priest M.E."/>
            <person name="Young S."/>
            <person name="Clay O.K."/>
            <person name="McEwen J.G."/>
        </authorList>
    </citation>
    <scope>NUCLEOTIDE SEQUENCE [LARGE SCALE GENOMIC DNA]</scope>
    <source>
        <strain evidence="18 19">UAMH 9510</strain>
    </source>
</reference>
<dbReference type="EMBL" id="LGRN01000105">
    <property type="protein sequence ID" value="OJD16496.1"/>
    <property type="molecule type" value="Genomic_DNA"/>
</dbReference>
<keyword evidence="11 14" id="KW-1015">Disulfide bond</keyword>
<dbReference type="GO" id="GO:0005576">
    <property type="term" value="C:extracellular region"/>
    <property type="evidence" value="ECO:0007669"/>
    <property type="project" value="UniProtKB-SubCell"/>
</dbReference>
<dbReference type="Pfam" id="PF20684">
    <property type="entry name" value="Fung_rhodopsin"/>
    <property type="match status" value="1"/>
</dbReference>
<keyword evidence="6" id="KW-0336">GPI-anchor</keyword>
<feature type="compositionally biased region" description="Polar residues" evidence="15">
    <location>
        <begin position="516"/>
        <end position="526"/>
    </location>
</feature>
<keyword evidence="19" id="KW-1185">Reference proteome</keyword>
<dbReference type="Proteomes" id="UP000182235">
    <property type="component" value="Unassembled WGS sequence"/>
</dbReference>
<dbReference type="InterPro" id="IPR052337">
    <property type="entry name" value="SAT4-like"/>
</dbReference>
<evidence type="ECO:0000256" key="2">
    <source>
        <dbReference type="ARBA" id="ARBA00004589"/>
    </source>
</evidence>
<evidence type="ECO:0000259" key="17">
    <source>
        <dbReference type="PROSITE" id="PS52012"/>
    </source>
</evidence>
<feature type="region of interest" description="Disordered" evidence="15">
    <location>
        <begin position="516"/>
        <end position="554"/>
    </location>
</feature>
<feature type="disulfide bond" evidence="14">
    <location>
        <begin position="111"/>
        <end position="118"/>
    </location>
</feature>
<evidence type="ECO:0000313" key="18">
    <source>
        <dbReference type="EMBL" id="OJD16496.1"/>
    </source>
</evidence>
<keyword evidence="12" id="KW-0449">Lipoprotein</keyword>
<evidence type="ECO:0000256" key="10">
    <source>
        <dbReference type="ARBA" id="ARBA00023136"/>
    </source>
</evidence>
<evidence type="ECO:0000256" key="13">
    <source>
        <dbReference type="ARBA" id="ARBA00038359"/>
    </source>
</evidence>
<comment type="similarity">
    <text evidence="13">Belongs to the SAT4 family.</text>
</comment>
<sequence length="554" mass="60155">MLLASRPASNLISSVYRRDEEIIGLGAVFRSKAQRTYHYSICDLVSTSPAWQLHLLIAKLKALRLPLALVACLALRATASQSGVETRAESIFDLPTCAIQCIVQLAPEFPCLLQASSCYCSDVKLSTVVDKCVLGSCTVKESLTAKRISAKACGVPERDREAVIPICGVTGASIAFSTYILRMILKLPCFGEPMHADDWAITVAMVFGIPLGVITVPLANAGLGKDMWNIPFDKITYILKLYYVQEVNYLVTMSVTKVSILFFYLRIFPSHKFKMACYVVMGITIGYGIAFVSAALFQCNPVQLAWYRWAAEHEDYRCSNINLIAWTSAAVEIILDVVVITLPTKQLMGLALSLKKKIHIALMFGVGFFVTAVSIARLKSLLQFGRSANITWSYVPVSYWSIVECYASIVWACMPALRALLRKVSGDRSGASSAGARNYHTNIGTFSSSNGRAISSSGGGQRALRSSFCPHTRCPLGKGGEVGLEELDMFPLMERGEAGRERGFGSCSTIRSDFQWQDGTSGSGASENIGVTGIQDGHGGASEEFSAGSSKFDL</sequence>
<feature type="transmembrane region" description="Helical" evidence="16">
    <location>
        <begin position="277"/>
        <end position="297"/>
    </location>
</feature>
<comment type="subcellular location">
    <subcellularLocation>
        <location evidence="2">Membrane</location>
        <topology evidence="2">Lipid-anchor</topology>
        <topology evidence="2">GPI-anchor</topology>
    </subcellularLocation>
    <subcellularLocation>
        <location evidence="1">Membrane</location>
        <topology evidence="1">Multi-pass membrane protein</topology>
    </subcellularLocation>
    <subcellularLocation>
        <location evidence="3">Secreted</location>
    </subcellularLocation>
</comment>
<evidence type="ECO:0000256" key="15">
    <source>
        <dbReference type="SAM" id="MobiDB-lite"/>
    </source>
</evidence>
<feature type="transmembrane region" description="Helical" evidence="16">
    <location>
        <begin position="358"/>
        <end position="378"/>
    </location>
</feature>
<feature type="transmembrane region" description="Helical" evidence="16">
    <location>
        <begin position="398"/>
        <end position="421"/>
    </location>
</feature>
<dbReference type="InterPro" id="IPR008427">
    <property type="entry name" value="Extracellular_membr_CFEM_dom"/>
</dbReference>
<keyword evidence="9 16" id="KW-1133">Transmembrane helix</keyword>
<feature type="disulfide bond" evidence="14">
    <location>
        <begin position="101"/>
        <end position="132"/>
    </location>
</feature>
<feature type="disulfide bond" evidence="14">
    <location>
        <begin position="97"/>
        <end position="137"/>
    </location>
</feature>
<dbReference type="PROSITE" id="PS52012">
    <property type="entry name" value="CFEM"/>
    <property type="match status" value="1"/>
</dbReference>
<name>A0A1J9PJ36_9EURO</name>
<evidence type="ECO:0000256" key="7">
    <source>
        <dbReference type="ARBA" id="ARBA00022692"/>
    </source>
</evidence>
<dbReference type="GO" id="GO:0098552">
    <property type="term" value="C:side of membrane"/>
    <property type="evidence" value="ECO:0007669"/>
    <property type="project" value="UniProtKB-KW"/>
</dbReference>
<comment type="similarity">
    <text evidence="4">Belongs to the RBT5 family.</text>
</comment>
<evidence type="ECO:0000313" key="19">
    <source>
        <dbReference type="Proteomes" id="UP000182235"/>
    </source>
</evidence>
<comment type="caution">
    <text evidence="18">The sequence shown here is derived from an EMBL/GenBank/DDBJ whole genome shotgun (WGS) entry which is preliminary data.</text>
</comment>
<evidence type="ECO:0000256" key="12">
    <source>
        <dbReference type="ARBA" id="ARBA00023288"/>
    </source>
</evidence>
<keyword evidence="8" id="KW-0732">Signal</keyword>
<feature type="transmembrane region" description="Helical" evidence="16">
    <location>
        <begin position="323"/>
        <end position="342"/>
    </location>
</feature>
<keyword evidence="7 16" id="KW-0812">Transmembrane</keyword>
<keyword evidence="10 16" id="KW-0472">Membrane</keyword>
<evidence type="ECO:0000256" key="5">
    <source>
        <dbReference type="ARBA" id="ARBA00022525"/>
    </source>
</evidence>
<feature type="transmembrane region" description="Helical" evidence="16">
    <location>
        <begin position="201"/>
        <end position="219"/>
    </location>
</feature>
<keyword evidence="6" id="KW-0325">Glycoprotein</keyword>
<evidence type="ECO:0000256" key="11">
    <source>
        <dbReference type="ARBA" id="ARBA00023157"/>
    </source>
</evidence>
<feature type="transmembrane region" description="Helical" evidence="16">
    <location>
        <begin position="162"/>
        <end position="181"/>
    </location>
</feature>
<dbReference type="Pfam" id="PF05730">
    <property type="entry name" value="CFEM"/>
    <property type="match status" value="1"/>
</dbReference>
<feature type="compositionally biased region" description="Low complexity" evidence="15">
    <location>
        <begin position="542"/>
        <end position="554"/>
    </location>
</feature>
<evidence type="ECO:0000256" key="8">
    <source>
        <dbReference type="ARBA" id="ARBA00022729"/>
    </source>
</evidence>
<protein>
    <recommendedName>
        <fullName evidence="17">CFEM domain-containing protein</fullName>
    </recommendedName>
</protein>
<organism evidence="18 19">
    <name type="scientific">Emergomyces pasteurianus Ep9510</name>
    <dbReference type="NCBI Taxonomy" id="1447872"/>
    <lineage>
        <taxon>Eukaryota</taxon>
        <taxon>Fungi</taxon>
        <taxon>Dikarya</taxon>
        <taxon>Ascomycota</taxon>
        <taxon>Pezizomycotina</taxon>
        <taxon>Eurotiomycetes</taxon>
        <taxon>Eurotiomycetidae</taxon>
        <taxon>Onygenales</taxon>
        <taxon>Ajellomycetaceae</taxon>
        <taxon>Emergomyces</taxon>
    </lineage>
</organism>
<feature type="disulfide bond" evidence="14">
    <location>
        <begin position="120"/>
        <end position="153"/>
    </location>
</feature>
<dbReference type="InterPro" id="IPR049326">
    <property type="entry name" value="Rhodopsin_dom_fungi"/>
</dbReference>
<dbReference type="OrthoDB" id="2496787at2759"/>
<evidence type="ECO:0000256" key="3">
    <source>
        <dbReference type="ARBA" id="ARBA00004613"/>
    </source>
</evidence>
<feature type="transmembrane region" description="Helical" evidence="16">
    <location>
        <begin position="247"/>
        <end position="265"/>
    </location>
</feature>
<comment type="caution">
    <text evidence="14">Lacks conserved residue(s) required for the propagation of feature annotation.</text>
</comment>